<accession>A0A3A8M8M9</accession>
<dbReference type="RefSeq" id="WP_120630423.1">
    <property type="nucleotide sequence ID" value="NZ_RAWG01000537.1"/>
</dbReference>
<dbReference type="AlphaFoldDB" id="A0A3A8M8M9"/>
<name>A0A3A8M8M9_9BACT</name>
<keyword evidence="3" id="KW-1185">Reference proteome</keyword>
<reference evidence="3" key="1">
    <citation type="submission" date="2018-09" db="EMBL/GenBank/DDBJ databases">
        <authorList>
            <person name="Livingstone P.G."/>
            <person name="Whitworth D.E."/>
        </authorList>
    </citation>
    <scope>NUCLEOTIDE SEQUENCE [LARGE SCALE GENOMIC DNA]</scope>
    <source>
        <strain evidence="3">CA040B</strain>
    </source>
</reference>
<protein>
    <submittedName>
        <fullName evidence="2">Uncharacterized protein</fullName>
    </submittedName>
</protein>
<gene>
    <name evidence="2" type="ORF">D7X12_40265</name>
</gene>
<dbReference type="Proteomes" id="UP000273405">
    <property type="component" value="Unassembled WGS sequence"/>
</dbReference>
<evidence type="ECO:0000256" key="1">
    <source>
        <dbReference type="SAM" id="MobiDB-lite"/>
    </source>
</evidence>
<feature type="compositionally biased region" description="Acidic residues" evidence="1">
    <location>
        <begin position="165"/>
        <end position="174"/>
    </location>
</feature>
<feature type="region of interest" description="Disordered" evidence="1">
    <location>
        <begin position="153"/>
        <end position="174"/>
    </location>
</feature>
<dbReference type="OrthoDB" id="661656at2"/>
<sequence>MQRKVAGLAVAAIVSLGFRDSPVPEKAGAIPFDLEAAKTHFIPLEVASGYTRHFRKTREALHREHPGMKARLALEHSERFNRDAIAALLNVKDSRGNPAAGVRIYQGLDAAGQTRLVLVPHDAQGKDLLTKLSSPGDAAVSADTAASLDAAEAVEDGVRCPPTCPDDENPLSTD</sequence>
<evidence type="ECO:0000313" key="2">
    <source>
        <dbReference type="EMBL" id="RKH28300.1"/>
    </source>
</evidence>
<proteinExistence type="predicted"/>
<comment type="caution">
    <text evidence="2">The sequence shown here is derived from an EMBL/GenBank/DDBJ whole genome shotgun (WGS) entry which is preliminary data.</text>
</comment>
<organism evidence="2 3">
    <name type="scientific">Corallococcus sicarius</name>
    <dbReference type="NCBI Taxonomy" id="2316726"/>
    <lineage>
        <taxon>Bacteria</taxon>
        <taxon>Pseudomonadati</taxon>
        <taxon>Myxococcota</taxon>
        <taxon>Myxococcia</taxon>
        <taxon>Myxococcales</taxon>
        <taxon>Cystobacterineae</taxon>
        <taxon>Myxococcaceae</taxon>
        <taxon>Corallococcus</taxon>
    </lineage>
</organism>
<dbReference type="EMBL" id="RAWG01000537">
    <property type="protein sequence ID" value="RKH28300.1"/>
    <property type="molecule type" value="Genomic_DNA"/>
</dbReference>
<evidence type="ECO:0000313" key="3">
    <source>
        <dbReference type="Proteomes" id="UP000273405"/>
    </source>
</evidence>